<dbReference type="GO" id="GO:0000976">
    <property type="term" value="F:transcription cis-regulatory region binding"/>
    <property type="evidence" value="ECO:0007669"/>
    <property type="project" value="TreeGrafter"/>
</dbReference>
<dbReference type="InterPro" id="IPR009057">
    <property type="entry name" value="Homeodomain-like_sf"/>
</dbReference>
<gene>
    <name evidence="4" type="ORF">C8E97_2950</name>
</gene>
<evidence type="ECO:0000313" key="4">
    <source>
        <dbReference type="EMBL" id="RKT54334.1"/>
    </source>
</evidence>
<dbReference type="OrthoDB" id="3784817at2"/>
<feature type="DNA-binding region" description="H-T-H motif" evidence="2">
    <location>
        <begin position="31"/>
        <end position="50"/>
    </location>
</feature>
<name>A0A495VYQ8_9PSEU</name>
<evidence type="ECO:0000256" key="1">
    <source>
        <dbReference type="ARBA" id="ARBA00023125"/>
    </source>
</evidence>
<dbReference type="InterPro" id="IPR050109">
    <property type="entry name" value="HTH-type_TetR-like_transc_reg"/>
</dbReference>
<protein>
    <submittedName>
        <fullName evidence="4">TetR family transcriptional regulator</fullName>
    </submittedName>
</protein>
<dbReference type="SUPFAM" id="SSF46689">
    <property type="entry name" value="Homeodomain-like"/>
    <property type="match status" value="1"/>
</dbReference>
<dbReference type="EMBL" id="RBXO01000001">
    <property type="protein sequence ID" value="RKT54334.1"/>
    <property type="molecule type" value="Genomic_DNA"/>
</dbReference>
<dbReference type="PANTHER" id="PTHR30055:SF209">
    <property type="entry name" value="POSSIBLE TRANSCRIPTIONAL REGULATORY PROTEIN (PROBABLY TETR-FAMILY)"/>
    <property type="match status" value="1"/>
</dbReference>
<dbReference type="SUPFAM" id="SSF48498">
    <property type="entry name" value="Tetracyclin repressor-like, C-terminal domain"/>
    <property type="match status" value="1"/>
</dbReference>
<accession>A0A495VYQ8</accession>
<feature type="domain" description="HTH tetR-type" evidence="3">
    <location>
        <begin position="8"/>
        <end position="68"/>
    </location>
</feature>
<evidence type="ECO:0000256" key="2">
    <source>
        <dbReference type="PROSITE-ProRule" id="PRU00335"/>
    </source>
</evidence>
<dbReference type="GO" id="GO:0003700">
    <property type="term" value="F:DNA-binding transcription factor activity"/>
    <property type="evidence" value="ECO:0007669"/>
    <property type="project" value="TreeGrafter"/>
</dbReference>
<dbReference type="AlphaFoldDB" id="A0A495VYQ8"/>
<dbReference type="Gene3D" id="1.10.357.10">
    <property type="entry name" value="Tetracycline Repressor, domain 2"/>
    <property type="match status" value="1"/>
</dbReference>
<organism evidence="4 5">
    <name type="scientific">Saccharothrix australiensis</name>
    <dbReference type="NCBI Taxonomy" id="2072"/>
    <lineage>
        <taxon>Bacteria</taxon>
        <taxon>Bacillati</taxon>
        <taxon>Actinomycetota</taxon>
        <taxon>Actinomycetes</taxon>
        <taxon>Pseudonocardiales</taxon>
        <taxon>Pseudonocardiaceae</taxon>
        <taxon>Saccharothrix</taxon>
    </lineage>
</organism>
<dbReference type="PROSITE" id="PS50977">
    <property type="entry name" value="HTH_TETR_2"/>
    <property type="match status" value="1"/>
</dbReference>
<dbReference type="InterPro" id="IPR036271">
    <property type="entry name" value="Tet_transcr_reg_TetR-rel_C_sf"/>
</dbReference>
<sequence length="243" mass="25411">MTEATRAGTTRERIITAAAELLTRKGIDAVSTRAVAAASGVQAPALYRLFGDKQGLLDAVAAHGFDRYLGVKRKLPPGDDPVEDLRRGWDTHVEFGLTHPAFYVLMFGVTQPGRRPAAAADAHRLLLGILDRVAGAGRLRLPVGTAGDIVHAACTGVTLNLIAAPPDGVDPDIATRVRDIVLAAVTTDEPADPDASLSARALALDVTLSRQAHPLSPAETALLHDWLHRLAAGRAAPDGLSGG</sequence>
<dbReference type="RefSeq" id="WP_121005901.1">
    <property type="nucleotide sequence ID" value="NZ_RBXO01000001.1"/>
</dbReference>
<keyword evidence="1 2" id="KW-0238">DNA-binding</keyword>
<dbReference type="InterPro" id="IPR001647">
    <property type="entry name" value="HTH_TetR"/>
</dbReference>
<keyword evidence="5" id="KW-1185">Reference proteome</keyword>
<proteinExistence type="predicted"/>
<comment type="caution">
    <text evidence="4">The sequence shown here is derived from an EMBL/GenBank/DDBJ whole genome shotgun (WGS) entry which is preliminary data.</text>
</comment>
<evidence type="ECO:0000259" key="3">
    <source>
        <dbReference type="PROSITE" id="PS50977"/>
    </source>
</evidence>
<dbReference type="Pfam" id="PF00440">
    <property type="entry name" value="TetR_N"/>
    <property type="match status" value="1"/>
</dbReference>
<dbReference type="PANTHER" id="PTHR30055">
    <property type="entry name" value="HTH-TYPE TRANSCRIPTIONAL REGULATOR RUTR"/>
    <property type="match status" value="1"/>
</dbReference>
<dbReference type="PRINTS" id="PR00455">
    <property type="entry name" value="HTHTETR"/>
</dbReference>
<dbReference type="Gene3D" id="1.10.10.60">
    <property type="entry name" value="Homeodomain-like"/>
    <property type="match status" value="1"/>
</dbReference>
<evidence type="ECO:0000313" key="5">
    <source>
        <dbReference type="Proteomes" id="UP000282084"/>
    </source>
</evidence>
<reference evidence="4 5" key="1">
    <citation type="submission" date="2018-10" db="EMBL/GenBank/DDBJ databases">
        <title>Sequencing the genomes of 1000 actinobacteria strains.</title>
        <authorList>
            <person name="Klenk H.-P."/>
        </authorList>
    </citation>
    <scope>NUCLEOTIDE SEQUENCE [LARGE SCALE GENOMIC DNA]</scope>
    <source>
        <strain evidence="4 5">DSM 43800</strain>
    </source>
</reference>
<dbReference type="Proteomes" id="UP000282084">
    <property type="component" value="Unassembled WGS sequence"/>
</dbReference>